<dbReference type="Gramene" id="arahy.Tifrunner.gnm2.ann2.Ah15g036200.1">
    <property type="protein sequence ID" value="arahy.Tifrunner.gnm2.ann2.Ah15g036200.1-CDS"/>
    <property type="gene ID" value="arahy.Tifrunner.gnm2.ann2.Ah15g036200"/>
</dbReference>
<dbReference type="EMBL" id="SDMP01000021">
    <property type="protein sequence ID" value="RYQ81227.1"/>
    <property type="molecule type" value="Genomic_DNA"/>
</dbReference>
<dbReference type="STRING" id="3818.A0A444WUT6"/>
<evidence type="ECO:0008006" key="4">
    <source>
        <dbReference type="Google" id="ProtNLM"/>
    </source>
</evidence>
<name>A0A444WUT6_ARAHY</name>
<feature type="transmembrane region" description="Helical" evidence="1">
    <location>
        <begin position="15"/>
        <end position="37"/>
    </location>
</feature>
<dbReference type="Proteomes" id="UP000289738">
    <property type="component" value="Unassembled WGS sequence"/>
</dbReference>
<evidence type="ECO:0000256" key="1">
    <source>
        <dbReference type="SAM" id="Phobius"/>
    </source>
</evidence>
<reference evidence="2 3" key="1">
    <citation type="submission" date="2019-01" db="EMBL/GenBank/DDBJ databases">
        <title>Sequencing of cultivated peanut Arachis hypogaea provides insights into genome evolution and oil improvement.</title>
        <authorList>
            <person name="Chen X."/>
        </authorList>
    </citation>
    <scope>NUCLEOTIDE SEQUENCE [LARGE SCALE GENOMIC DNA]</scope>
    <source>
        <strain evidence="3">cv. Fuhuasheng</strain>
        <tissue evidence="2">Leaves</tissue>
    </source>
</reference>
<dbReference type="OrthoDB" id="512018at2759"/>
<proteinExistence type="predicted"/>
<sequence length="175" mass="20102">MGDEASHEHRDQGSLAAPFVFLVVASVQFSYFCLDYLKKKGSVNDKQNQLRAEIKGLLKEAKLLSQPATFAQAAKLKRLAATKEKELAKFQNMHHRDYALYTKLMLVTKYVTYALLLFWFWHVPVASISMQLVQPFGRLLSWNTSRVQENHATIGIISWLVVSARFCRFVRKAYS</sequence>
<dbReference type="SMR" id="A0A444WUT6"/>
<comment type="caution">
    <text evidence="2">The sequence shown here is derived from an EMBL/GenBank/DDBJ whole genome shotgun (WGS) entry which is preliminary data.</text>
</comment>
<keyword evidence="3" id="KW-1185">Reference proteome</keyword>
<feature type="transmembrane region" description="Helical" evidence="1">
    <location>
        <begin position="110"/>
        <end position="132"/>
    </location>
</feature>
<gene>
    <name evidence="2" type="ORF">Ahy_Scaffold1g107208</name>
</gene>
<organism evidence="2 3">
    <name type="scientific">Arachis hypogaea</name>
    <name type="common">Peanut</name>
    <dbReference type="NCBI Taxonomy" id="3818"/>
    <lineage>
        <taxon>Eukaryota</taxon>
        <taxon>Viridiplantae</taxon>
        <taxon>Streptophyta</taxon>
        <taxon>Embryophyta</taxon>
        <taxon>Tracheophyta</taxon>
        <taxon>Spermatophyta</taxon>
        <taxon>Magnoliopsida</taxon>
        <taxon>eudicotyledons</taxon>
        <taxon>Gunneridae</taxon>
        <taxon>Pentapetalae</taxon>
        <taxon>rosids</taxon>
        <taxon>fabids</taxon>
        <taxon>Fabales</taxon>
        <taxon>Fabaceae</taxon>
        <taxon>Papilionoideae</taxon>
        <taxon>50 kb inversion clade</taxon>
        <taxon>dalbergioids sensu lato</taxon>
        <taxon>Dalbergieae</taxon>
        <taxon>Pterocarpus clade</taxon>
        <taxon>Arachis</taxon>
    </lineage>
</organism>
<evidence type="ECO:0000313" key="3">
    <source>
        <dbReference type="Proteomes" id="UP000289738"/>
    </source>
</evidence>
<keyword evidence="1" id="KW-0472">Membrane</keyword>
<dbReference type="Gramene" id="arahy.Tifrunner.gnm2.ann2.Ah05g036200.1">
    <property type="protein sequence ID" value="arahy.Tifrunner.gnm2.ann2.Ah05g036200.1-CDS"/>
    <property type="gene ID" value="arahy.Tifrunner.gnm2.ann2.Ah05g036200"/>
</dbReference>
<protein>
    <recommendedName>
        <fullName evidence="4">Tail-anchored protein insertion receptor WRB</fullName>
    </recommendedName>
</protein>
<evidence type="ECO:0000313" key="2">
    <source>
        <dbReference type="EMBL" id="RYQ81227.1"/>
    </source>
</evidence>
<dbReference type="AlphaFoldDB" id="A0A444WUT6"/>
<feature type="transmembrane region" description="Helical" evidence="1">
    <location>
        <begin position="152"/>
        <end position="170"/>
    </location>
</feature>
<accession>A0A444WUT6</accession>
<keyword evidence="1" id="KW-1133">Transmembrane helix</keyword>
<keyword evidence="1" id="KW-0812">Transmembrane</keyword>